<dbReference type="AlphaFoldDB" id="A0A2T7CWZ5"/>
<protein>
    <submittedName>
        <fullName evidence="2">Uncharacterized protein</fullName>
    </submittedName>
</protein>
<dbReference type="Gramene" id="PUZ47877">
    <property type="protein sequence ID" value="PUZ47877"/>
    <property type="gene ID" value="GQ55_7G201400"/>
</dbReference>
<feature type="compositionally biased region" description="Pro residues" evidence="1">
    <location>
        <begin position="59"/>
        <end position="73"/>
    </location>
</feature>
<reference evidence="2 3" key="1">
    <citation type="submission" date="2018-04" db="EMBL/GenBank/DDBJ databases">
        <title>WGS assembly of Panicum hallii var. hallii HAL2.</title>
        <authorList>
            <person name="Lovell J."/>
            <person name="Jenkins J."/>
            <person name="Lowry D."/>
            <person name="Mamidi S."/>
            <person name="Sreedasyam A."/>
            <person name="Weng X."/>
            <person name="Barry K."/>
            <person name="Bonette J."/>
            <person name="Campitelli B."/>
            <person name="Daum C."/>
            <person name="Gordon S."/>
            <person name="Gould B."/>
            <person name="Lipzen A."/>
            <person name="MacQueen A."/>
            <person name="Palacio-Mejia J."/>
            <person name="Plott C."/>
            <person name="Shakirov E."/>
            <person name="Shu S."/>
            <person name="Yoshinaga Y."/>
            <person name="Zane M."/>
            <person name="Rokhsar D."/>
            <person name="Grimwood J."/>
            <person name="Schmutz J."/>
            <person name="Juenger T."/>
        </authorList>
    </citation>
    <scope>NUCLEOTIDE SEQUENCE [LARGE SCALE GENOMIC DNA]</scope>
    <source>
        <strain evidence="3">cv. HAL2</strain>
    </source>
</reference>
<sequence>MALQEIRSMTPRLPSISRAPPPATTPLAHPQPQLARFPHSTLPHPPHCRLQCCSHHPKSPTPPQPPSPPPHPSGPAKTTR</sequence>
<accession>A0A2T7CWZ5</accession>
<dbReference type="EMBL" id="CM009755">
    <property type="protein sequence ID" value="PUZ47877.1"/>
    <property type="molecule type" value="Genomic_DNA"/>
</dbReference>
<evidence type="ECO:0000313" key="3">
    <source>
        <dbReference type="Proteomes" id="UP000244336"/>
    </source>
</evidence>
<name>A0A2T7CWZ5_9POAL</name>
<gene>
    <name evidence="2" type="ORF">GQ55_7G201400</name>
</gene>
<proteinExistence type="predicted"/>
<evidence type="ECO:0000313" key="2">
    <source>
        <dbReference type="EMBL" id="PUZ47877.1"/>
    </source>
</evidence>
<organism evidence="2 3">
    <name type="scientific">Panicum hallii var. hallii</name>
    <dbReference type="NCBI Taxonomy" id="1504633"/>
    <lineage>
        <taxon>Eukaryota</taxon>
        <taxon>Viridiplantae</taxon>
        <taxon>Streptophyta</taxon>
        <taxon>Embryophyta</taxon>
        <taxon>Tracheophyta</taxon>
        <taxon>Spermatophyta</taxon>
        <taxon>Magnoliopsida</taxon>
        <taxon>Liliopsida</taxon>
        <taxon>Poales</taxon>
        <taxon>Poaceae</taxon>
        <taxon>PACMAD clade</taxon>
        <taxon>Panicoideae</taxon>
        <taxon>Panicodae</taxon>
        <taxon>Paniceae</taxon>
        <taxon>Panicinae</taxon>
        <taxon>Panicum</taxon>
        <taxon>Panicum sect. Panicum</taxon>
    </lineage>
</organism>
<keyword evidence="3" id="KW-1185">Reference proteome</keyword>
<feature type="region of interest" description="Disordered" evidence="1">
    <location>
        <begin position="1"/>
        <end position="80"/>
    </location>
</feature>
<dbReference type="Proteomes" id="UP000244336">
    <property type="component" value="Chromosome 7"/>
</dbReference>
<evidence type="ECO:0000256" key="1">
    <source>
        <dbReference type="SAM" id="MobiDB-lite"/>
    </source>
</evidence>